<protein>
    <submittedName>
        <fullName evidence="1">Uncharacterized protein</fullName>
    </submittedName>
</protein>
<proteinExistence type="predicted"/>
<reference evidence="1 2" key="1">
    <citation type="submission" date="2021-03" db="EMBL/GenBank/DDBJ databases">
        <title>Sequencing the genomes of 1000 actinobacteria strains.</title>
        <authorList>
            <person name="Klenk H.-P."/>
        </authorList>
    </citation>
    <scope>NUCLEOTIDE SEQUENCE [LARGE SCALE GENOMIC DNA]</scope>
    <source>
        <strain evidence="1 2">DSM 44580</strain>
    </source>
</reference>
<keyword evidence="2" id="KW-1185">Reference proteome</keyword>
<evidence type="ECO:0000313" key="1">
    <source>
        <dbReference type="EMBL" id="MBP2475720.1"/>
    </source>
</evidence>
<evidence type="ECO:0000313" key="2">
    <source>
        <dbReference type="Proteomes" id="UP001519363"/>
    </source>
</evidence>
<organism evidence="1 2">
    <name type="scientific">Crossiella equi</name>
    <dbReference type="NCBI Taxonomy" id="130796"/>
    <lineage>
        <taxon>Bacteria</taxon>
        <taxon>Bacillati</taxon>
        <taxon>Actinomycetota</taxon>
        <taxon>Actinomycetes</taxon>
        <taxon>Pseudonocardiales</taxon>
        <taxon>Pseudonocardiaceae</taxon>
        <taxon>Crossiella</taxon>
    </lineage>
</organism>
<gene>
    <name evidence="1" type="ORF">JOF53_004592</name>
</gene>
<sequence>MTTTLPERAQAPAGLRFCLADTNPLTGRAYYQSRFRDLPEVVAQVVKAIEHIQPWRWDEMVGENEVGEYAHIYTTYLGHPSGVIHVEQQDGATRAVVDIDDNGGWF</sequence>
<name>A0ABS5AJ45_9PSEU</name>
<dbReference type="EMBL" id="JAGIOO010000001">
    <property type="protein sequence ID" value="MBP2475720.1"/>
    <property type="molecule type" value="Genomic_DNA"/>
</dbReference>
<dbReference type="RefSeq" id="WP_086781339.1">
    <property type="nucleotide sequence ID" value="NZ_JAGIOO010000001.1"/>
</dbReference>
<dbReference type="Proteomes" id="UP001519363">
    <property type="component" value="Unassembled WGS sequence"/>
</dbReference>
<accession>A0ABS5AJ45</accession>
<comment type="caution">
    <text evidence="1">The sequence shown here is derived from an EMBL/GenBank/DDBJ whole genome shotgun (WGS) entry which is preliminary data.</text>
</comment>